<feature type="non-terminal residue" evidence="2">
    <location>
        <position position="1"/>
    </location>
</feature>
<accession>A0A822EHX2</accession>
<evidence type="ECO:0000313" key="3">
    <source>
        <dbReference type="Proteomes" id="UP000663848"/>
    </source>
</evidence>
<evidence type="ECO:0000313" key="2">
    <source>
        <dbReference type="EMBL" id="CAF5097714.1"/>
    </source>
</evidence>
<proteinExistence type="predicted"/>
<reference evidence="2" key="1">
    <citation type="submission" date="2021-02" db="EMBL/GenBank/DDBJ databases">
        <authorList>
            <person name="Nowell W R."/>
        </authorList>
    </citation>
    <scope>NUCLEOTIDE SEQUENCE</scope>
</reference>
<dbReference type="Proteomes" id="UP000663848">
    <property type="component" value="Unassembled WGS sequence"/>
</dbReference>
<organism evidence="2 3">
    <name type="scientific">Rotaria socialis</name>
    <dbReference type="NCBI Taxonomy" id="392032"/>
    <lineage>
        <taxon>Eukaryota</taxon>
        <taxon>Metazoa</taxon>
        <taxon>Spiralia</taxon>
        <taxon>Gnathifera</taxon>
        <taxon>Rotifera</taxon>
        <taxon>Eurotatoria</taxon>
        <taxon>Bdelloidea</taxon>
        <taxon>Philodinida</taxon>
        <taxon>Philodinidae</taxon>
        <taxon>Rotaria</taxon>
    </lineage>
</organism>
<dbReference type="EMBL" id="CAJOBP010090983">
    <property type="protein sequence ID" value="CAF4947389.1"/>
    <property type="molecule type" value="Genomic_DNA"/>
</dbReference>
<dbReference type="Proteomes" id="UP000663873">
    <property type="component" value="Unassembled WGS sequence"/>
</dbReference>
<feature type="non-terminal residue" evidence="2">
    <location>
        <position position="53"/>
    </location>
</feature>
<protein>
    <submittedName>
        <fullName evidence="2">Uncharacterized protein</fullName>
    </submittedName>
</protein>
<sequence>MFVKILHCPKTLEEIKLADKLIYYYCQTSSTVYDPKIELYSLHAHLHLPAQVL</sequence>
<gene>
    <name evidence="2" type="ORF">QYT958_LOCUS44672</name>
    <name evidence="1" type="ORF">UJA718_LOCUS47596</name>
</gene>
<keyword evidence="4" id="KW-1185">Reference proteome</keyword>
<comment type="caution">
    <text evidence="2">The sequence shown here is derived from an EMBL/GenBank/DDBJ whole genome shotgun (WGS) entry which is preliminary data.</text>
</comment>
<evidence type="ECO:0000313" key="4">
    <source>
        <dbReference type="Proteomes" id="UP000663873"/>
    </source>
</evidence>
<dbReference type="EMBL" id="CAJOBR010070344">
    <property type="protein sequence ID" value="CAF5097714.1"/>
    <property type="molecule type" value="Genomic_DNA"/>
</dbReference>
<dbReference type="AlphaFoldDB" id="A0A822EHX2"/>
<evidence type="ECO:0000313" key="1">
    <source>
        <dbReference type="EMBL" id="CAF4947389.1"/>
    </source>
</evidence>
<name>A0A822EHX2_9BILA</name>